<proteinExistence type="predicted"/>
<keyword evidence="6" id="KW-0472">Membrane</keyword>
<protein>
    <recommendedName>
        <fullName evidence="9">DUF676 domain-containing protein</fullName>
    </recommendedName>
</protein>
<evidence type="ECO:0000256" key="4">
    <source>
        <dbReference type="ARBA" id="ARBA00022824"/>
    </source>
</evidence>
<reference evidence="7" key="2">
    <citation type="submission" date="2023-06" db="EMBL/GenBank/DDBJ databases">
        <authorList>
            <consortium name="Lawrence Berkeley National Laboratory"/>
            <person name="Haridas S."/>
            <person name="Hensen N."/>
            <person name="Bonometti L."/>
            <person name="Westerberg I."/>
            <person name="Brannstrom I.O."/>
            <person name="Guillou S."/>
            <person name="Cros-Aarteil S."/>
            <person name="Calhoun S."/>
            <person name="Kuo A."/>
            <person name="Mondo S."/>
            <person name="Pangilinan J."/>
            <person name="Riley R."/>
            <person name="Labutti K."/>
            <person name="Andreopoulos B."/>
            <person name="Lipzen A."/>
            <person name="Chen C."/>
            <person name="Yanf M."/>
            <person name="Daum C."/>
            <person name="Ng V."/>
            <person name="Clum A."/>
            <person name="Steindorff A."/>
            <person name="Ohm R."/>
            <person name="Martin F."/>
            <person name="Silar P."/>
            <person name="Natvig D."/>
            <person name="Lalanne C."/>
            <person name="Gautier V."/>
            <person name="Ament-Velasquez S.L."/>
            <person name="Kruys A."/>
            <person name="Hutchinson M.I."/>
            <person name="Powell A.J."/>
            <person name="Barry K."/>
            <person name="Miller A.N."/>
            <person name="Grigoriev I.V."/>
            <person name="Debuchy R."/>
            <person name="Gladieux P."/>
            <person name="Thoren M.H."/>
            <person name="Johannesson H."/>
        </authorList>
    </citation>
    <scope>NUCLEOTIDE SEQUENCE</scope>
    <source>
        <strain evidence="7">CBS 955.72</strain>
    </source>
</reference>
<dbReference type="GO" id="GO:0005739">
    <property type="term" value="C:mitochondrion"/>
    <property type="evidence" value="ECO:0007669"/>
    <property type="project" value="UniProtKB-SubCell"/>
</dbReference>
<dbReference type="GO" id="GO:0005783">
    <property type="term" value="C:endoplasmic reticulum"/>
    <property type="evidence" value="ECO:0007669"/>
    <property type="project" value="UniProtKB-SubCell"/>
</dbReference>
<accession>A0AAJ0HS82</accession>
<organism evidence="7 8">
    <name type="scientific">Lasiosphaeria hispida</name>
    <dbReference type="NCBI Taxonomy" id="260671"/>
    <lineage>
        <taxon>Eukaryota</taxon>
        <taxon>Fungi</taxon>
        <taxon>Dikarya</taxon>
        <taxon>Ascomycota</taxon>
        <taxon>Pezizomycotina</taxon>
        <taxon>Sordariomycetes</taxon>
        <taxon>Sordariomycetidae</taxon>
        <taxon>Sordariales</taxon>
        <taxon>Lasiosphaeriaceae</taxon>
        <taxon>Lasiosphaeria</taxon>
    </lineage>
</organism>
<evidence type="ECO:0000256" key="1">
    <source>
        <dbReference type="ARBA" id="ARBA00004173"/>
    </source>
</evidence>
<evidence type="ECO:0000256" key="3">
    <source>
        <dbReference type="ARBA" id="ARBA00004370"/>
    </source>
</evidence>
<dbReference type="PANTHER" id="PTHR48182">
    <property type="entry name" value="PROTEIN SERAC1"/>
    <property type="match status" value="1"/>
</dbReference>
<evidence type="ECO:0000256" key="5">
    <source>
        <dbReference type="ARBA" id="ARBA00023128"/>
    </source>
</evidence>
<keyword evidence="8" id="KW-1185">Reference proteome</keyword>
<reference evidence="7" key="1">
    <citation type="journal article" date="2023" name="Mol. Phylogenet. Evol.">
        <title>Genome-scale phylogeny and comparative genomics of the fungal order Sordariales.</title>
        <authorList>
            <person name="Hensen N."/>
            <person name="Bonometti L."/>
            <person name="Westerberg I."/>
            <person name="Brannstrom I.O."/>
            <person name="Guillou S."/>
            <person name="Cros-Aarteil S."/>
            <person name="Calhoun S."/>
            <person name="Haridas S."/>
            <person name="Kuo A."/>
            <person name="Mondo S."/>
            <person name="Pangilinan J."/>
            <person name="Riley R."/>
            <person name="LaButti K."/>
            <person name="Andreopoulos B."/>
            <person name="Lipzen A."/>
            <person name="Chen C."/>
            <person name="Yan M."/>
            <person name="Daum C."/>
            <person name="Ng V."/>
            <person name="Clum A."/>
            <person name="Steindorff A."/>
            <person name="Ohm R.A."/>
            <person name="Martin F."/>
            <person name="Silar P."/>
            <person name="Natvig D.O."/>
            <person name="Lalanne C."/>
            <person name="Gautier V."/>
            <person name="Ament-Velasquez S.L."/>
            <person name="Kruys A."/>
            <person name="Hutchinson M.I."/>
            <person name="Powell A.J."/>
            <person name="Barry K."/>
            <person name="Miller A.N."/>
            <person name="Grigoriev I.V."/>
            <person name="Debuchy R."/>
            <person name="Gladieux P."/>
            <person name="Hiltunen Thoren M."/>
            <person name="Johannesson H."/>
        </authorList>
    </citation>
    <scope>NUCLEOTIDE SEQUENCE</scope>
    <source>
        <strain evidence="7">CBS 955.72</strain>
    </source>
</reference>
<dbReference type="PANTHER" id="PTHR48182:SF2">
    <property type="entry name" value="PROTEIN SERAC1"/>
    <property type="match status" value="1"/>
</dbReference>
<sequence>MRTSSQFLALGAIRLDLGRRMAVTSDSCGLRDALPKTFPSARVLVYGYETELQNSNSFQRITDISGTMVTFLDALFRNSAAQRPIVFIVHSLGDIVLQEALVQLAFSFKVKGREQLLEKVMGAFSLESLTVVWSLSI</sequence>
<evidence type="ECO:0000256" key="6">
    <source>
        <dbReference type="ARBA" id="ARBA00023136"/>
    </source>
</evidence>
<comment type="subcellular location">
    <subcellularLocation>
        <location evidence="2">Endoplasmic reticulum</location>
    </subcellularLocation>
    <subcellularLocation>
        <location evidence="3">Membrane</location>
    </subcellularLocation>
    <subcellularLocation>
        <location evidence="1">Mitochondrion</location>
    </subcellularLocation>
</comment>
<gene>
    <name evidence="7" type="ORF">B0T25DRAFT_128906</name>
</gene>
<dbReference type="AlphaFoldDB" id="A0AAJ0HS82"/>
<keyword evidence="5" id="KW-0496">Mitochondrion</keyword>
<dbReference type="GO" id="GO:0016020">
    <property type="term" value="C:membrane"/>
    <property type="evidence" value="ECO:0007669"/>
    <property type="project" value="UniProtKB-SubCell"/>
</dbReference>
<dbReference type="EMBL" id="JAUIQD010000002">
    <property type="protein sequence ID" value="KAK3360372.1"/>
    <property type="molecule type" value="Genomic_DNA"/>
</dbReference>
<dbReference type="Proteomes" id="UP001275084">
    <property type="component" value="Unassembled WGS sequence"/>
</dbReference>
<dbReference type="InterPro" id="IPR052374">
    <property type="entry name" value="SERAC1"/>
</dbReference>
<evidence type="ECO:0000313" key="7">
    <source>
        <dbReference type="EMBL" id="KAK3360372.1"/>
    </source>
</evidence>
<keyword evidence="4" id="KW-0256">Endoplasmic reticulum</keyword>
<evidence type="ECO:0008006" key="9">
    <source>
        <dbReference type="Google" id="ProtNLM"/>
    </source>
</evidence>
<evidence type="ECO:0000313" key="8">
    <source>
        <dbReference type="Proteomes" id="UP001275084"/>
    </source>
</evidence>
<comment type="caution">
    <text evidence="7">The sequence shown here is derived from an EMBL/GenBank/DDBJ whole genome shotgun (WGS) entry which is preliminary data.</text>
</comment>
<name>A0AAJ0HS82_9PEZI</name>
<evidence type="ECO:0000256" key="2">
    <source>
        <dbReference type="ARBA" id="ARBA00004240"/>
    </source>
</evidence>